<feature type="transmembrane region" description="Helical" evidence="2">
    <location>
        <begin position="188"/>
        <end position="210"/>
    </location>
</feature>
<dbReference type="PANTHER" id="PTHR34295">
    <property type="entry name" value="BIOTIN TRANSPORTER BIOY"/>
    <property type="match status" value="1"/>
</dbReference>
<dbReference type="Gene3D" id="1.10.1760.20">
    <property type="match status" value="1"/>
</dbReference>
<proteinExistence type="inferred from homology"/>
<evidence type="ECO:0000313" key="3">
    <source>
        <dbReference type="EMBL" id="GGI09655.1"/>
    </source>
</evidence>
<keyword evidence="2" id="KW-0472">Membrane</keyword>
<evidence type="ECO:0008006" key="5">
    <source>
        <dbReference type="Google" id="ProtNLM"/>
    </source>
</evidence>
<dbReference type="InterPro" id="IPR003784">
    <property type="entry name" value="BioY"/>
</dbReference>
<comment type="similarity">
    <text evidence="1">Belongs to the BioY family.</text>
</comment>
<evidence type="ECO:0000256" key="1">
    <source>
        <dbReference type="ARBA" id="ARBA00010692"/>
    </source>
</evidence>
<feature type="transmembrane region" description="Helical" evidence="2">
    <location>
        <begin position="78"/>
        <end position="99"/>
    </location>
</feature>
<reference evidence="4" key="1">
    <citation type="journal article" date="2019" name="Int. J. Syst. Evol. Microbiol.">
        <title>The Global Catalogue of Microorganisms (GCM) 10K type strain sequencing project: providing services to taxonomists for standard genome sequencing and annotation.</title>
        <authorList>
            <consortium name="The Broad Institute Genomics Platform"/>
            <consortium name="The Broad Institute Genome Sequencing Center for Infectious Disease"/>
            <person name="Wu L."/>
            <person name="Ma J."/>
        </authorList>
    </citation>
    <scope>NUCLEOTIDE SEQUENCE [LARGE SCALE GENOMIC DNA]</scope>
    <source>
        <strain evidence="4">CCM 8653</strain>
    </source>
</reference>
<keyword evidence="2" id="KW-0812">Transmembrane</keyword>
<dbReference type="PANTHER" id="PTHR34295:SF1">
    <property type="entry name" value="BIOTIN TRANSPORTER BIOY"/>
    <property type="match status" value="1"/>
</dbReference>
<dbReference type="Proteomes" id="UP000632535">
    <property type="component" value="Unassembled WGS sequence"/>
</dbReference>
<feature type="transmembrane region" description="Helical" evidence="2">
    <location>
        <begin position="154"/>
        <end position="176"/>
    </location>
</feature>
<protein>
    <recommendedName>
        <fullName evidence="5">Biotin transporter</fullName>
    </recommendedName>
</protein>
<feature type="transmembrane region" description="Helical" evidence="2">
    <location>
        <begin position="119"/>
        <end position="142"/>
    </location>
</feature>
<accession>A0ABQ2BAI5</accession>
<keyword evidence="4" id="KW-1185">Reference proteome</keyword>
<gene>
    <name evidence="3" type="ORF">GCM10007368_27270</name>
</gene>
<comment type="caution">
    <text evidence="3">The sequence shown here is derived from an EMBL/GenBank/DDBJ whole genome shotgun (WGS) entry which is preliminary data.</text>
</comment>
<organism evidence="3 4">
    <name type="scientific">Isoptericola cucumis</name>
    <dbReference type="NCBI Taxonomy" id="1776856"/>
    <lineage>
        <taxon>Bacteria</taxon>
        <taxon>Bacillati</taxon>
        <taxon>Actinomycetota</taxon>
        <taxon>Actinomycetes</taxon>
        <taxon>Micrococcales</taxon>
        <taxon>Promicromonosporaceae</taxon>
        <taxon>Isoptericola</taxon>
    </lineage>
</organism>
<keyword evidence="2" id="KW-1133">Transmembrane helix</keyword>
<sequence>MTCADLLGSVEGSARHRPRGHVVSTIAQPAAPALLADRALPRSLATDVGLVVGGALLTALMAQLYVPLPLVPITGQTMAVLLVGASLGAARGAASMSLYALLGMVGLPVYSDGAGGMDVVLGATGGYIVGFVGAAALVGWLAQRAWERTFLKALLTFLAGTGVTFLVGVPWLAAVAGLDLPAALANGLYPFVVPGIVKAAVVAGLLPLAWKGAERLAARRDR</sequence>
<evidence type="ECO:0000256" key="2">
    <source>
        <dbReference type="SAM" id="Phobius"/>
    </source>
</evidence>
<dbReference type="EMBL" id="BMDG01000009">
    <property type="protein sequence ID" value="GGI09655.1"/>
    <property type="molecule type" value="Genomic_DNA"/>
</dbReference>
<name>A0ABQ2BAI5_9MICO</name>
<feature type="transmembrane region" description="Helical" evidence="2">
    <location>
        <begin position="48"/>
        <end position="66"/>
    </location>
</feature>
<dbReference type="Pfam" id="PF02632">
    <property type="entry name" value="BioY"/>
    <property type="match status" value="1"/>
</dbReference>
<evidence type="ECO:0000313" key="4">
    <source>
        <dbReference type="Proteomes" id="UP000632535"/>
    </source>
</evidence>